<dbReference type="Gene3D" id="3.20.20.70">
    <property type="entry name" value="Aldolase class I"/>
    <property type="match status" value="1"/>
</dbReference>
<dbReference type="Gene3D" id="2.70.98.60">
    <property type="entry name" value="alpha-galactosidase from lactobacil brevis"/>
    <property type="match status" value="1"/>
</dbReference>
<dbReference type="EMBL" id="BAABJQ010000002">
    <property type="protein sequence ID" value="GAA5179673.1"/>
    <property type="molecule type" value="Genomic_DNA"/>
</dbReference>
<sequence length="724" mass="79495">MRAAPGLSGTVRGEAVTMPEASTPFGWSWQHGPIRLRFEVRADGTVRLRWMNDLPGEAAGAGLPPLDILTVADGRGWSGFRYVESTLGARMRYRTHQESTDGGWREHLLSMEDPETGLRADLVLRAAAGLGVLRSFVRLHHGGTEPVVLEAVTSLVAAGLPGLDPTGLEDIDVYWADNDWLAENRWQRRPARDLLPDVDAARRPVPPCGCFARTGEGSWSTGRHLPMGALVNRRDGHTWLWQIEHNGAWHWQVGEHRGGLYLALLGPTSAEHQWRLQLRPGESFETVPVAVAVADGGFDAAVADLTRYRRALRRPHPDHTRLPVVFNDYMNTLMGDPTTERLLPLIDAAARAGAEYFCVDAGWYAETGEDWWGTVGAWRPSRSRFPGGIGEILDRIRAAGMVPGLWLEPEAVGVSSPVAGQLPAEAFFRRAGVRVRENGRYHLDLSHPAAVAHLDEVVDRLVAELGIGYLKLDYNLNIQSGTESHGASAGAGLLGHNRALLRWLDAVLDRHPHLVIENCASGAMRSDPAMLSRLQLQSTSDQQDPLRYPPIAAAAPALIPPEQCGNWAYPQPTHTADEIGFTLCTAMLGRLYLSGHLNRMDPGQFALVSRAVEVYKRLRPVLADAVPFWPSGLPQWDDASVSLGMRSPEVSYVVVWCRATSGLEAWLALPHLAGDEMRTEVLFPPHRDVRPYWDAGAGRLRVRLAAAPSACLIALHKDQNAARP</sequence>
<evidence type="ECO:0000256" key="1">
    <source>
        <dbReference type="ARBA" id="ARBA00022801"/>
    </source>
</evidence>
<keyword evidence="4" id="KW-1185">Reference proteome</keyword>
<dbReference type="PRINTS" id="PR00743">
    <property type="entry name" value="GLHYDRLASE36"/>
</dbReference>
<dbReference type="PANTHER" id="PTHR43053:SF3">
    <property type="entry name" value="ALPHA-GALACTOSIDASE C-RELATED"/>
    <property type="match status" value="1"/>
</dbReference>
<evidence type="ECO:0000313" key="4">
    <source>
        <dbReference type="Proteomes" id="UP001501570"/>
    </source>
</evidence>
<organism evidence="3 4">
    <name type="scientific">Rugosimonospora acidiphila</name>
    <dbReference type="NCBI Taxonomy" id="556531"/>
    <lineage>
        <taxon>Bacteria</taxon>
        <taxon>Bacillati</taxon>
        <taxon>Actinomycetota</taxon>
        <taxon>Actinomycetes</taxon>
        <taxon>Micromonosporales</taxon>
        <taxon>Micromonosporaceae</taxon>
        <taxon>Rugosimonospora</taxon>
    </lineage>
</organism>
<dbReference type="InterPro" id="IPR013785">
    <property type="entry name" value="Aldolase_TIM"/>
</dbReference>
<dbReference type="PANTHER" id="PTHR43053">
    <property type="entry name" value="GLYCOSIDASE FAMILY 31"/>
    <property type="match status" value="1"/>
</dbReference>
<keyword evidence="2" id="KW-0326">Glycosidase</keyword>
<dbReference type="Pfam" id="PF02065">
    <property type="entry name" value="Melibiase"/>
    <property type="match status" value="1"/>
</dbReference>
<dbReference type="CDD" id="cd14791">
    <property type="entry name" value="GH36"/>
    <property type="match status" value="1"/>
</dbReference>
<evidence type="ECO:0000256" key="2">
    <source>
        <dbReference type="ARBA" id="ARBA00023295"/>
    </source>
</evidence>
<comment type="caution">
    <text evidence="3">The sequence shown here is derived from an EMBL/GenBank/DDBJ whole genome shotgun (WGS) entry which is preliminary data.</text>
</comment>
<protein>
    <submittedName>
        <fullName evidence="3">Alpha-galactosidase</fullName>
    </submittedName>
</protein>
<evidence type="ECO:0000313" key="3">
    <source>
        <dbReference type="EMBL" id="GAA5179673.1"/>
    </source>
</evidence>
<dbReference type="InterPro" id="IPR038417">
    <property type="entry name" value="Alpga-gal_N_sf"/>
</dbReference>
<accession>A0ABP9RLJ6</accession>
<dbReference type="SUPFAM" id="SSF51445">
    <property type="entry name" value="(Trans)glycosidases"/>
    <property type="match status" value="1"/>
</dbReference>
<gene>
    <name evidence="3" type="ORF">GCM10023322_10310</name>
</gene>
<dbReference type="InterPro" id="IPR002252">
    <property type="entry name" value="Glyco_hydro_36"/>
</dbReference>
<name>A0ABP9RLJ6_9ACTN</name>
<reference evidence="4" key="1">
    <citation type="journal article" date="2019" name="Int. J. Syst. Evol. Microbiol.">
        <title>The Global Catalogue of Microorganisms (GCM) 10K type strain sequencing project: providing services to taxonomists for standard genome sequencing and annotation.</title>
        <authorList>
            <consortium name="The Broad Institute Genomics Platform"/>
            <consortium name="The Broad Institute Genome Sequencing Center for Infectious Disease"/>
            <person name="Wu L."/>
            <person name="Ma J."/>
        </authorList>
    </citation>
    <scope>NUCLEOTIDE SEQUENCE [LARGE SCALE GENOMIC DNA]</scope>
    <source>
        <strain evidence="4">JCM 18304</strain>
    </source>
</reference>
<keyword evidence="1" id="KW-0378">Hydrolase</keyword>
<dbReference type="InterPro" id="IPR017853">
    <property type="entry name" value="GH"/>
</dbReference>
<dbReference type="InterPro" id="IPR050985">
    <property type="entry name" value="Alpha-glycosidase_related"/>
</dbReference>
<dbReference type="Proteomes" id="UP001501570">
    <property type="component" value="Unassembled WGS sequence"/>
</dbReference>
<proteinExistence type="predicted"/>